<dbReference type="PANTHER" id="PTHR22930">
    <property type="match status" value="1"/>
</dbReference>
<dbReference type="InterPro" id="IPR058353">
    <property type="entry name" value="DUF8040"/>
</dbReference>
<comment type="subcellular location">
    <subcellularLocation>
        <location evidence="2">Nucleus</location>
    </subcellularLocation>
</comment>
<dbReference type="PANTHER" id="PTHR22930:SF221">
    <property type="entry name" value="NUCLEASE HARBI1"/>
    <property type="match status" value="1"/>
</dbReference>
<keyword evidence="4" id="KW-0540">Nuclease</keyword>
<dbReference type="InterPro" id="IPR027806">
    <property type="entry name" value="HARBI1_dom"/>
</dbReference>
<dbReference type="AlphaFoldDB" id="A0A9R1UJ09"/>
<evidence type="ECO:0000256" key="8">
    <source>
        <dbReference type="SAM" id="MobiDB-lite"/>
    </source>
</evidence>
<dbReference type="Proteomes" id="UP000235145">
    <property type="component" value="Unassembled WGS sequence"/>
</dbReference>
<evidence type="ECO:0000313" key="12">
    <source>
        <dbReference type="Proteomes" id="UP000235145"/>
    </source>
</evidence>
<dbReference type="EMBL" id="NBSK02000009">
    <property type="protein sequence ID" value="KAJ0187808.1"/>
    <property type="molecule type" value="Genomic_DNA"/>
</dbReference>
<accession>A0A9R1UJ09</accession>
<comment type="similarity">
    <text evidence="3">Belongs to the HARBI1 family.</text>
</comment>
<sequence>MKKEWKLYDHLMRLETGLGGTRSLVDASPEWWEEKLKTMTPVQFQNNSNPNEENMEGKGDSDEINLDDNEPLFTSLHESSSSKRKRSKSVSNNRPTKSKNSIYEEKVDALLDAISSKSTQTYPQNNPSPTIADCTAIVIKFPDFREGSNNFSQALFVFTKKQNHEAFMFPMTDEAKMEFLKMDSDDSNSSNDNEECVMEEDREFEMLCGLALKGIILARNLRTPCHTSDRTGHMFITEVLNGHPRRCYEMFRLNVPVFRQLCLDLATNYGLQQTRKVSIEESVGIFLMTLAHGCSNRFVQEFFNHSGETIHKHFHTILEAVIKLSADIIKPDANYNDDVPEYILNNPRYYPMFKDCIGAIDGTHVRASVLQKDEVKYIGRKGYATQNIMAVCDFNTCFTFVWASWEGTTHDTRIFNEALQRPDLNFPYPTGDKYYVVDVGYPNTRGYLAPYKGTNILYHLPNFRRGHMAAIREPRGPKEKFNYLHSSFRNIIERTFGVWKARWTLLRDMHVNYKYKNQVKIVIASMAFHNYIRKVGRFDEVFNRAQQEFYNPVRGDTDSDVYEEGPSTRRTSDDDLYMAARRDIIAQDIITLRR</sequence>
<protein>
    <recommendedName>
        <fullName evidence="13">DDE Tnp4 domain-containing protein</fullName>
    </recommendedName>
</protein>
<reference evidence="11 12" key="1">
    <citation type="journal article" date="2017" name="Nat. Commun.">
        <title>Genome assembly with in vitro proximity ligation data and whole-genome triplication in lettuce.</title>
        <authorList>
            <person name="Reyes-Chin-Wo S."/>
            <person name="Wang Z."/>
            <person name="Yang X."/>
            <person name="Kozik A."/>
            <person name="Arikit S."/>
            <person name="Song C."/>
            <person name="Xia L."/>
            <person name="Froenicke L."/>
            <person name="Lavelle D.O."/>
            <person name="Truco M.J."/>
            <person name="Xia R."/>
            <person name="Zhu S."/>
            <person name="Xu C."/>
            <person name="Xu H."/>
            <person name="Xu X."/>
            <person name="Cox K."/>
            <person name="Korf I."/>
            <person name="Meyers B.C."/>
            <person name="Michelmore R.W."/>
        </authorList>
    </citation>
    <scope>NUCLEOTIDE SEQUENCE [LARGE SCALE GENOMIC DNA]</scope>
    <source>
        <strain evidence="12">cv. Salinas</strain>
        <tissue evidence="11">Seedlings</tissue>
    </source>
</reference>
<dbReference type="GO" id="GO:0005634">
    <property type="term" value="C:nucleus"/>
    <property type="evidence" value="ECO:0007669"/>
    <property type="project" value="UniProtKB-SubCell"/>
</dbReference>
<evidence type="ECO:0000259" key="10">
    <source>
        <dbReference type="Pfam" id="PF26138"/>
    </source>
</evidence>
<name>A0A9R1UJ09_LACSA</name>
<dbReference type="Pfam" id="PF26138">
    <property type="entry name" value="DUF8040"/>
    <property type="match status" value="1"/>
</dbReference>
<evidence type="ECO:0000313" key="11">
    <source>
        <dbReference type="EMBL" id="KAJ0187808.1"/>
    </source>
</evidence>
<gene>
    <name evidence="11" type="ORF">LSAT_V11C900463770</name>
</gene>
<evidence type="ECO:0000256" key="3">
    <source>
        <dbReference type="ARBA" id="ARBA00006958"/>
    </source>
</evidence>
<dbReference type="Pfam" id="PF13359">
    <property type="entry name" value="DDE_Tnp_4"/>
    <property type="match status" value="1"/>
</dbReference>
<comment type="cofactor">
    <cofactor evidence="1">
        <name>a divalent metal cation</name>
        <dbReference type="ChEBI" id="CHEBI:60240"/>
    </cofactor>
</comment>
<organism evidence="11 12">
    <name type="scientific">Lactuca sativa</name>
    <name type="common">Garden lettuce</name>
    <dbReference type="NCBI Taxonomy" id="4236"/>
    <lineage>
        <taxon>Eukaryota</taxon>
        <taxon>Viridiplantae</taxon>
        <taxon>Streptophyta</taxon>
        <taxon>Embryophyta</taxon>
        <taxon>Tracheophyta</taxon>
        <taxon>Spermatophyta</taxon>
        <taxon>Magnoliopsida</taxon>
        <taxon>eudicotyledons</taxon>
        <taxon>Gunneridae</taxon>
        <taxon>Pentapetalae</taxon>
        <taxon>asterids</taxon>
        <taxon>campanulids</taxon>
        <taxon>Asterales</taxon>
        <taxon>Asteraceae</taxon>
        <taxon>Cichorioideae</taxon>
        <taxon>Cichorieae</taxon>
        <taxon>Lactucinae</taxon>
        <taxon>Lactuca</taxon>
    </lineage>
</organism>
<evidence type="ECO:0000256" key="5">
    <source>
        <dbReference type="ARBA" id="ARBA00022723"/>
    </source>
</evidence>
<evidence type="ECO:0000256" key="2">
    <source>
        <dbReference type="ARBA" id="ARBA00004123"/>
    </source>
</evidence>
<evidence type="ECO:0008006" key="13">
    <source>
        <dbReference type="Google" id="ProtNLM"/>
    </source>
</evidence>
<dbReference type="GO" id="GO:0046872">
    <property type="term" value="F:metal ion binding"/>
    <property type="evidence" value="ECO:0007669"/>
    <property type="project" value="UniProtKB-KW"/>
</dbReference>
<feature type="domain" description="DUF8040" evidence="10">
    <location>
        <begin position="227"/>
        <end position="323"/>
    </location>
</feature>
<evidence type="ECO:0000256" key="6">
    <source>
        <dbReference type="ARBA" id="ARBA00022801"/>
    </source>
</evidence>
<keyword evidence="5" id="KW-0479">Metal-binding</keyword>
<keyword evidence="12" id="KW-1185">Reference proteome</keyword>
<keyword evidence="7" id="KW-0539">Nucleus</keyword>
<evidence type="ECO:0000256" key="1">
    <source>
        <dbReference type="ARBA" id="ARBA00001968"/>
    </source>
</evidence>
<feature type="domain" description="DDE Tnp4" evidence="9">
    <location>
        <begin position="360"/>
        <end position="530"/>
    </location>
</feature>
<dbReference type="GO" id="GO:0004518">
    <property type="term" value="F:nuclease activity"/>
    <property type="evidence" value="ECO:0007669"/>
    <property type="project" value="UniProtKB-KW"/>
</dbReference>
<feature type="compositionally biased region" description="Polar residues" evidence="8">
    <location>
        <begin position="41"/>
        <end position="52"/>
    </location>
</feature>
<dbReference type="InterPro" id="IPR045249">
    <property type="entry name" value="HARBI1-like"/>
</dbReference>
<comment type="caution">
    <text evidence="11">The sequence shown here is derived from an EMBL/GenBank/DDBJ whole genome shotgun (WGS) entry which is preliminary data.</text>
</comment>
<proteinExistence type="inferred from homology"/>
<feature type="region of interest" description="Disordered" evidence="8">
    <location>
        <begin position="41"/>
        <end position="102"/>
    </location>
</feature>
<evidence type="ECO:0000259" key="9">
    <source>
        <dbReference type="Pfam" id="PF13359"/>
    </source>
</evidence>
<dbReference type="GO" id="GO:0016787">
    <property type="term" value="F:hydrolase activity"/>
    <property type="evidence" value="ECO:0007669"/>
    <property type="project" value="UniProtKB-KW"/>
</dbReference>
<keyword evidence="6" id="KW-0378">Hydrolase</keyword>
<evidence type="ECO:0000256" key="4">
    <source>
        <dbReference type="ARBA" id="ARBA00022722"/>
    </source>
</evidence>
<evidence type="ECO:0000256" key="7">
    <source>
        <dbReference type="ARBA" id="ARBA00023242"/>
    </source>
</evidence>